<feature type="domain" description="Methyl-accepting transducer" evidence="7">
    <location>
        <begin position="379"/>
        <end position="650"/>
    </location>
</feature>
<dbReference type="Proteomes" id="UP000019276">
    <property type="component" value="Unassembled WGS sequence"/>
</dbReference>
<keyword evidence="2 4" id="KW-0807">Transducer</keyword>
<dbReference type="InterPro" id="IPR004089">
    <property type="entry name" value="MCPsignal_dom"/>
</dbReference>
<feature type="domain" description="HAMP" evidence="8">
    <location>
        <begin position="321"/>
        <end position="374"/>
    </location>
</feature>
<gene>
    <name evidence="9" type="ORF">DS2_11958</name>
</gene>
<dbReference type="GO" id="GO:0007165">
    <property type="term" value="P:signal transduction"/>
    <property type="evidence" value="ECO:0007669"/>
    <property type="project" value="UniProtKB-KW"/>
</dbReference>
<evidence type="ECO:0000256" key="4">
    <source>
        <dbReference type="PROSITE-ProRule" id="PRU00284"/>
    </source>
</evidence>
<comment type="caution">
    <text evidence="9">The sequence shown here is derived from an EMBL/GenBank/DDBJ whole genome shotgun (WGS) entry which is preliminary data.</text>
</comment>
<dbReference type="CDD" id="cd06225">
    <property type="entry name" value="HAMP"/>
    <property type="match status" value="1"/>
</dbReference>
<evidence type="ECO:0000259" key="7">
    <source>
        <dbReference type="PROSITE" id="PS50111"/>
    </source>
</evidence>
<keyword evidence="6" id="KW-1133">Transmembrane helix</keyword>
<organism evidence="9 10">
    <name type="scientific">Catenovulum agarivorans DS-2</name>
    <dbReference type="NCBI Taxonomy" id="1328313"/>
    <lineage>
        <taxon>Bacteria</taxon>
        <taxon>Pseudomonadati</taxon>
        <taxon>Pseudomonadota</taxon>
        <taxon>Gammaproteobacteria</taxon>
        <taxon>Alteromonadales</taxon>
        <taxon>Alteromonadaceae</taxon>
        <taxon>Catenovulum</taxon>
    </lineage>
</organism>
<dbReference type="SMART" id="SM00283">
    <property type="entry name" value="MA"/>
    <property type="match status" value="1"/>
</dbReference>
<dbReference type="RefSeq" id="WP_035015041.1">
    <property type="nucleotide sequence ID" value="NZ_ARZY01000022.1"/>
</dbReference>
<dbReference type="Pfam" id="PF00015">
    <property type="entry name" value="MCPsignal"/>
    <property type="match status" value="1"/>
</dbReference>
<protein>
    <submittedName>
        <fullName evidence="9">Methyl-accepting chemotaxis sensory transducer</fullName>
    </submittedName>
</protein>
<sequence length="653" mass="72819">MNISRFSILSSVVLILIGLGLISLLIWSNVQQQQVKQDLAEYQKTKNQLTQIFKNQVNRYLMTSDSLELSASKETLQAIGTTLRNSSNPSYNALVGQIEQLVQFIEEDVRAAGKLGANSEALLQFAEKSLQSDSQSLAEYINEGASTRGELANQYYPLSIELANLVAELSYRRERTFGADGGSDANLLYSKVEEIKSVAEQLNQLPRFEIYPESEEEEYEFSLGLEVADDEVGDEVIASIRNLINRYPKEVANTQNSLRLVENSYQDLRRQVENFEADYLRLESALLDHQHQVDSQTKTVLYSAAIVLMLVAIVLMVFQYAWIVKPVRKLRKSFRRLVTTGEVERLIVSKSNTEIDQVAQCFNQLIDQIEQENENKNQTLSQISNTLDGLVHESKDIESKTGEVHGKMQGQLHIMKELVDLAQEVYTGAETVQKNAQQTETFIADSNKKINLVTDSAEKIFSATQTSYKSVELLLNSVDKASTIVDTIGSVAEQTNLLALNAAIEAARAGEHGRGFAVVADEVRNLSQRTQESLSDISSILELLRSSSDELVDVVKQIDSLSSDQKQTAIDLYENAQVVRAQAQESASAALQSVHNASDQLQHIDAFEKAIAQVQLQIEQTREKTNKVSQSTQLQASNIMKTLASNNDIQMAY</sequence>
<dbReference type="Pfam" id="PF00672">
    <property type="entry name" value="HAMP"/>
    <property type="match status" value="1"/>
</dbReference>
<evidence type="ECO:0000313" key="9">
    <source>
        <dbReference type="EMBL" id="EWH09545.1"/>
    </source>
</evidence>
<accession>W7QW87</accession>
<evidence type="ECO:0000256" key="6">
    <source>
        <dbReference type="SAM" id="Phobius"/>
    </source>
</evidence>
<dbReference type="EMBL" id="ARZY01000022">
    <property type="protein sequence ID" value="EWH09545.1"/>
    <property type="molecule type" value="Genomic_DNA"/>
</dbReference>
<comment type="similarity">
    <text evidence="3">Belongs to the methyl-accepting chemotaxis (MCP) protein family.</text>
</comment>
<feature type="transmembrane region" description="Helical" evidence="6">
    <location>
        <begin position="7"/>
        <end position="27"/>
    </location>
</feature>
<dbReference type="PROSITE" id="PS50885">
    <property type="entry name" value="HAMP"/>
    <property type="match status" value="1"/>
</dbReference>
<dbReference type="PANTHER" id="PTHR32089">
    <property type="entry name" value="METHYL-ACCEPTING CHEMOTAXIS PROTEIN MCPB"/>
    <property type="match status" value="1"/>
</dbReference>
<dbReference type="InterPro" id="IPR003660">
    <property type="entry name" value="HAMP_dom"/>
</dbReference>
<dbReference type="AlphaFoldDB" id="W7QW87"/>
<evidence type="ECO:0000256" key="5">
    <source>
        <dbReference type="SAM" id="Coils"/>
    </source>
</evidence>
<dbReference type="GO" id="GO:0016020">
    <property type="term" value="C:membrane"/>
    <property type="evidence" value="ECO:0007669"/>
    <property type="project" value="UniProtKB-SubCell"/>
</dbReference>
<evidence type="ECO:0000313" key="10">
    <source>
        <dbReference type="Proteomes" id="UP000019276"/>
    </source>
</evidence>
<comment type="subcellular location">
    <subcellularLocation>
        <location evidence="1">Membrane</location>
    </subcellularLocation>
</comment>
<dbReference type="PROSITE" id="PS50111">
    <property type="entry name" value="CHEMOTAXIS_TRANSDUC_2"/>
    <property type="match status" value="1"/>
</dbReference>
<dbReference type="SUPFAM" id="SSF58104">
    <property type="entry name" value="Methyl-accepting chemotaxis protein (MCP) signaling domain"/>
    <property type="match status" value="1"/>
</dbReference>
<dbReference type="GO" id="GO:0006935">
    <property type="term" value="P:chemotaxis"/>
    <property type="evidence" value="ECO:0007669"/>
    <property type="project" value="UniProtKB-ARBA"/>
</dbReference>
<evidence type="ECO:0000256" key="2">
    <source>
        <dbReference type="ARBA" id="ARBA00023224"/>
    </source>
</evidence>
<reference evidence="9 10" key="1">
    <citation type="journal article" date="2014" name="Genome Announc.">
        <title>Draft Genome Sequence of the Agar-Degrading Bacterium Catenovulum sp. Strain DS-2, Isolated from Intestines of Haliotis diversicolor.</title>
        <authorList>
            <person name="Shan D."/>
            <person name="Li X."/>
            <person name="Gu Z."/>
            <person name="Wei G."/>
            <person name="Gao Z."/>
            <person name="Shao Z."/>
        </authorList>
    </citation>
    <scope>NUCLEOTIDE SEQUENCE [LARGE SCALE GENOMIC DNA]</scope>
    <source>
        <strain evidence="9 10">DS-2</strain>
    </source>
</reference>
<evidence type="ECO:0000256" key="3">
    <source>
        <dbReference type="ARBA" id="ARBA00029447"/>
    </source>
</evidence>
<keyword evidence="6" id="KW-0472">Membrane</keyword>
<proteinExistence type="inferred from homology"/>
<feature type="coiled-coil region" evidence="5">
    <location>
        <begin position="359"/>
        <end position="386"/>
    </location>
</feature>
<keyword evidence="6" id="KW-0812">Transmembrane</keyword>
<keyword evidence="5" id="KW-0175">Coiled coil</keyword>
<evidence type="ECO:0000256" key="1">
    <source>
        <dbReference type="ARBA" id="ARBA00004370"/>
    </source>
</evidence>
<dbReference type="Gene3D" id="6.10.340.10">
    <property type="match status" value="1"/>
</dbReference>
<name>W7QW87_9ALTE</name>
<feature type="transmembrane region" description="Helical" evidence="6">
    <location>
        <begin position="300"/>
        <end position="323"/>
    </location>
</feature>
<keyword evidence="10" id="KW-1185">Reference proteome</keyword>
<dbReference type="Gene3D" id="1.10.287.950">
    <property type="entry name" value="Methyl-accepting chemotaxis protein"/>
    <property type="match status" value="1"/>
</dbReference>
<feature type="coiled-coil region" evidence="5">
    <location>
        <begin position="251"/>
        <end position="285"/>
    </location>
</feature>
<dbReference type="OrthoDB" id="7024925at2"/>
<evidence type="ECO:0000259" key="8">
    <source>
        <dbReference type="PROSITE" id="PS50885"/>
    </source>
</evidence>
<dbReference type="PANTHER" id="PTHR32089:SF112">
    <property type="entry name" value="LYSOZYME-LIKE PROTEIN-RELATED"/>
    <property type="match status" value="1"/>
</dbReference>
<dbReference type="eggNOG" id="COG0840">
    <property type="taxonomic scope" value="Bacteria"/>
</dbReference>
<dbReference type="SMART" id="SM00304">
    <property type="entry name" value="HAMP"/>
    <property type="match status" value="1"/>
</dbReference>
<dbReference type="STRING" id="1328313.DS2_11958"/>